<name>H8YW86_9GAMM</name>
<dbReference type="PANTHER" id="PTHR34322:SF2">
    <property type="entry name" value="TRANSPOSASE IS200-LIKE DOMAIN-CONTAINING PROTEIN"/>
    <property type="match status" value="1"/>
</dbReference>
<keyword evidence="4" id="KW-1185">Reference proteome</keyword>
<dbReference type="eggNOG" id="COG1943">
    <property type="taxonomic scope" value="Bacteria"/>
</dbReference>
<dbReference type="GO" id="GO:0006313">
    <property type="term" value="P:DNA transposition"/>
    <property type="evidence" value="ECO:0007669"/>
    <property type="project" value="InterPro"/>
</dbReference>
<organism evidence="3 4">
    <name type="scientific">Thiorhodovibrio frisius</name>
    <dbReference type="NCBI Taxonomy" id="631362"/>
    <lineage>
        <taxon>Bacteria</taxon>
        <taxon>Pseudomonadati</taxon>
        <taxon>Pseudomonadota</taxon>
        <taxon>Gammaproteobacteria</taxon>
        <taxon>Chromatiales</taxon>
        <taxon>Chromatiaceae</taxon>
        <taxon>Thiorhodovibrio</taxon>
    </lineage>
</organism>
<proteinExistence type="predicted"/>
<dbReference type="Gene3D" id="3.30.70.1290">
    <property type="entry name" value="Transposase IS200-like"/>
    <property type="match status" value="1"/>
</dbReference>
<protein>
    <submittedName>
        <fullName evidence="3">Transposase</fullName>
    </submittedName>
</protein>
<dbReference type="AlphaFoldDB" id="H8YW86"/>
<reference evidence="3 4" key="2">
    <citation type="submission" date="2011-11" db="EMBL/GenBank/DDBJ databases">
        <authorList>
            <consortium name="US DOE Joint Genome Institute"/>
            <person name="Lucas S."/>
            <person name="Han J."/>
            <person name="Lapidus A."/>
            <person name="Cheng J.-F."/>
            <person name="Goodwin L."/>
            <person name="Pitluck S."/>
            <person name="Peters L."/>
            <person name="Ovchinnikova G."/>
            <person name="Zhang X."/>
            <person name="Detter J.C."/>
            <person name="Han C."/>
            <person name="Tapia R."/>
            <person name="Land M."/>
            <person name="Hauser L."/>
            <person name="Kyrpides N."/>
            <person name="Ivanova N."/>
            <person name="Pagani I."/>
            <person name="Vogl K."/>
            <person name="Liu Z."/>
            <person name="Overmann J."/>
            <person name="Frigaard N.-U."/>
            <person name="Bryant D."/>
            <person name="Woyke T."/>
        </authorList>
    </citation>
    <scope>NUCLEOTIDE SEQUENCE [LARGE SCALE GENOMIC DNA]</scope>
    <source>
        <strain evidence="3 4">970</strain>
    </source>
</reference>
<gene>
    <name evidence="3" type="ORF">Thi970DRAFT_00183</name>
</gene>
<feature type="region of interest" description="Disordered" evidence="1">
    <location>
        <begin position="185"/>
        <end position="211"/>
    </location>
</feature>
<dbReference type="InterPro" id="IPR002686">
    <property type="entry name" value="Transposase_17"/>
</dbReference>
<dbReference type="SMART" id="SM01321">
    <property type="entry name" value="Y1_Tnp"/>
    <property type="match status" value="1"/>
</dbReference>
<reference evidence="4" key="1">
    <citation type="submission" date="2011-06" db="EMBL/GenBank/DDBJ databases">
        <authorList>
            <consortium name="US DOE Joint Genome Institute (JGI-PGF)"/>
            <person name="Lucas S."/>
            <person name="Han J."/>
            <person name="Lapidus A."/>
            <person name="Cheng J.-F."/>
            <person name="Goodwin L."/>
            <person name="Pitluck S."/>
            <person name="Peters L."/>
            <person name="Land M.L."/>
            <person name="Hauser L."/>
            <person name="Vogl K."/>
            <person name="Liu Z."/>
            <person name="Overmann J."/>
            <person name="Frigaard N.-U."/>
            <person name="Bryant D.A."/>
            <person name="Woyke T.J."/>
        </authorList>
    </citation>
    <scope>NUCLEOTIDE SEQUENCE [LARGE SCALE GENOMIC DNA]</scope>
    <source>
        <strain evidence="4">970</strain>
    </source>
</reference>
<dbReference type="InterPro" id="IPR036515">
    <property type="entry name" value="Transposase_17_sf"/>
</dbReference>
<sequence length="211" mass="24536">MARLPRVVVPGLPHHVTQRGNRRQQTFFSDDDYTEYRRLLSLSCRACETRVLAYCFMPNHVHLILVPATEFGLRDALGEAHRRYTRMINFRQGWRGHLWQGWFHSFVMDERHLIAAARYVELNPVRARLCQRPEDWEWSSAQAHLCFLGQPEDKDAVEALHAHARTGRPLGGDDFVEAVEQRLGRALKRQKPGPKPRQQDTDTRDLFDNGA</sequence>
<dbReference type="EMBL" id="JH603164">
    <property type="protein sequence ID" value="EIC23689.1"/>
    <property type="molecule type" value="Genomic_DNA"/>
</dbReference>
<evidence type="ECO:0000256" key="1">
    <source>
        <dbReference type="SAM" id="MobiDB-lite"/>
    </source>
</evidence>
<dbReference type="Pfam" id="PF01797">
    <property type="entry name" value="Y1_Tnp"/>
    <property type="match status" value="1"/>
</dbReference>
<dbReference type="GO" id="GO:0004803">
    <property type="term" value="F:transposase activity"/>
    <property type="evidence" value="ECO:0007669"/>
    <property type="project" value="InterPro"/>
</dbReference>
<evidence type="ECO:0000259" key="2">
    <source>
        <dbReference type="SMART" id="SM01321"/>
    </source>
</evidence>
<dbReference type="Proteomes" id="UP000002964">
    <property type="component" value="Unassembled WGS sequence"/>
</dbReference>
<dbReference type="STRING" id="631362.Thi970DRAFT_00183"/>
<feature type="compositionally biased region" description="Basic and acidic residues" evidence="1">
    <location>
        <begin position="197"/>
        <end position="211"/>
    </location>
</feature>
<feature type="domain" description="Transposase IS200-like" evidence="2">
    <location>
        <begin position="9"/>
        <end position="123"/>
    </location>
</feature>
<accession>H8YW86</accession>
<evidence type="ECO:0000313" key="4">
    <source>
        <dbReference type="Proteomes" id="UP000002964"/>
    </source>
</evidence>
<feature type="compositionally biased region" description="Basic residues" evidence="1">
    <location>
        <begin position="185"/>
        <end position="194"/>
    </location>
</feature>
<dbReference type="GO" id="GO:0003677">
    <property type="term" value="F:DNA binding"/>
    <property type="evidence" value="ECO:0007669"/>
    <property type="project" value="InterPro"/>
</dbReference>
<evidence type="ECO:0000313" key="3">
    <source>
        <dbReference type="EMBL" id="EIC23689.1"/>
    </source>
</evidence>
<dbReference type="PANTHER" id="PTHR34322">
    <property type="entry name" value="TRANSPOSASE, Y1_TNP DOMAIN-CONTAINING"/>
    <property type="match status" value="1"/>
</dbReference>
<dbReference type="SUPFAM" id="SSF143422">
    <property type="entry name" value="Transposase IS200-like"/>
    <property type="match status" value="1"/>
</dbReference>
<dbReference type="HOGENOM" id="CLU_068226_4_0_6"/>